<proteinExistence type="predicted"/>
<evidence type="ECO:0000313" key="2">
    <source>
        <dbReference type="Proteomes" id="UP000006882"/>
    </source>
</evidence>
<dbReference type="AlphaFoldDB" id="A0A251RK34"/>
<accession>A0A251RK34</accession>
<evidence type="ECO:0000313" key="1">
    <source>
        <dbReference type="EMBL" id="ONI36381.1"/>
    </source>
</evidence>
<dbReference type="Proteomes" id="UP000006882">
    <property type="component" value="Chromosome G1"/>
</dbReference>
<sequence>MTNMSKIFPSDLCQQALGILHHRSYDGPFYGVTSKCCNDLESITFKDNILTTPFSSPILYLFLQPKPLLVAQRKH</sequence>
<name>A0A251RK34_PRUPE</name>
<gene>
    <name evidence="1" type="ORF">PRUPE_1G583100</name>
</gene>
<dbReference type="EMBL" id="CM007651">
    <property type="protein sequence ID" value="ONI36381.1"/>
    <property type="molecule type" value="Genomic_DNA"/>
</dbReference>
<dbReference type="Gramene" id="ONI36381">
    <property type="protein sequence ID" value="ONI36381"/>
    <property type="gene ID" value="PRUPE_1G583100"/>
</dbReference>
<organism evidence="1 2">
    <name type="scientific">Prunus persica</name>
    <name type="common">Peach</name>
    <name type="synonym">Amygdalus persica</name>
    <dbReference type="NCBI Taxonomy" id="3760"/>
    <lineage>
        <taxon>Eukaryota</taxon>
        <taxon>Viridiplantae</taxon>
        <taxon>Streptophyta</taxon>
        <taxon>Embryophyta</taxon>
        <taxon>Tracheophyta</taxon>
        <taxon>Spermatophyta</taxon>
        <taxon>Magnoliopsida</taxon>
        <taxon>eudicotyledons</taxon>
        <taxon>Gunneridae</taxon>
        <taxon>Pentapetalae</taxon>
        <taxon>rosids</taxon>
        <taxon>fabids</taxon>
        <taxon>Rosales</taxon>
        <taxon>Rosaceae</taxon>
        <taxon>Amygdaloideae</taxon>
        <taxon>Amygdaleae</taxon>
        <taxon>Prunus</taxon>
    </lineage>
</organism>
<reference evidence="1 2" key="1">
    <citation type="journal article" date="2013" name="Nat. Genet.">
        <title>The high-quality draft genome of peach (Prunus persica) identifies unique patterns of genetic diversity, domestication and genome evolution.</title>
        <authorList>
            <consortium name="International Peach Genome Initiative"/>
            <person name="Verde I."/>
            <person name="Abbott A.G."/>
            <person name="Scalabrin S."/>
            <person name="Jung S."/>
            <person name="Shu S."/>
            <person name="Marroni F."/>
            <person name="Zhebentyayeva T."/>
            <person name="Dettori M.T."/>
            <person name="Grimwood J."/>
            <person name="Cattonaro F."/>
            <person name="Zuccolo A."/>
            <person name="Rossini L."/>
            <person name="Jenkins J."/>
            <person name="Vendramin E."/>
            <person name="Meisel L.A."/>
            <person name="Decroocq V."/>
            <person name="Sosinski B."/>
            <person name="Prochnik S."/>
            <person name="Mitros T."/>
            <person name="Policriti A."/>
            <person name="Cipriani G."/>
            <person name="Dondini L."/>
            <person name="Ficklin S."/>
            <person name="Goodstein D.M."/>
            <person name="Xuan P."/>
            <person name="Del Fabbro C."/>
            <person name="Aramini V."/>
            <person name="Copetti D."/>
            <person name="Gonzalez S."/>
            <person name="Horner D.S."/>
            <person name="Falchi R."/>
            <person name="Lucas S."/>
            <person name="Mica E."/>
            <person name="Maldonado J."/>
            <person name="Lazzari B."/>
            <person name="Bielenberg D."/>
            <person name="Pirona R."/>
            <person name="Miculan M."/>
            <person name="Barakat A."/>
            <person name="Testolin R."/>
            <person name="Stella A."/>
            <person name="Tartarini S."/>
            <person name="Tonutti P."/>
            <person name="Arus P."/>
            <person name="Orellana A."/>
            <person name="Wells C."/>
            <person name="Main D."/>
            <person name="Vizzotto G."/>
            <person name="Silva H."/>
            <person name="Salamini F."/>
            <person name="Schmutz J."/>
            <person name="Morgante M."/>
            <person name="Rokhsar D.S."/>
        </authorList>
    </citation>
    <scope>NUCLEOTIDE SEQUENCE [LARGE SCALE GENOMIC DNA]</scope>
    <source>
        <strain evidence="2">cv. Nemared</strain>
    </source>
</reference>
<protein>
    <submittedName>
        <fullName evidence="1">Uncharacterized protein</fullName>
    </submittedName>
</protein>
<keyword evidence="2" id="KW-1185">Reference proteome</keyword>